<sequence length="421" mass="46848">MSTVRFGPRDLLEYDAHYGVLICRECHYAIQKTALQSHLLRHKIYRSERQDLLCQIAPLQLLEPHEVPLPGAATSPIEALPIIPGYRCTSVGCGCLYASSKRMKRHQTETHGRGDTSDILSHARPATLQTFFRGTKLRYFEVTGQVPHDLDSSVDSPSLDVDLDTLACFHYFLTTASLTLPCPQRRGHLDEYWQTKVVPHALRNRWLMCGLLAISASHLAAEAGGVGSPEIHCNRSRQFFVEFSAGWDATNETTDLADEIREAASQVALTTVWGFAGTDLPLRLDNSPDIDLNCLQTLPSRMAGIFGMPDDVRDVLATLSAIAELVQCCENVLFSGEAAVLWGATTDWLSKVPDRFNDLTLRNDPAALVVVAHWAALLVRNVERSCCWFFHGLSTTIVREIVELIPSNDAKVRHFVENLID</sequence>
<comment type="caution">
    <text evidence="1">The sequence shown here is derived from an EMBL/GenBank/DDBJ whole genome shotgun (WGS) entry which is preliminary data.</text>
</comment>
<evidence type="ECO:0000313" key="1">
    <source>
        <dbReference type="EMBL" id="KAK1142988.1"/>
    </source>
</evidence>
<accession>A0ACC3AYU9</accession>
<gene>
    <name evidence="1" type="ORF">N8T08_007229</name>
</gene>
<keyword evidence="2" id="KW-1185">Reference proteome</keyword>
<name>A0ACC3AYU9_9EURO</name>
<reference evidence="1 2" key="1">
    <citation type="journal article" date="2023" name="ACS Omega">
        <title>Identification of the Neoaspergillic Acid Biosynthesis Gene Cluster by Establishing an In Vitro CRISPR-Ribonucleoprotein Genetic System in Aspergillus melleus.</title>
        <authorList>
            <person name="Yuan B."/>
            <person name="Grau M.F."/>
            <person name="Murata R.M."/>
            <person name="Torok T."/>
            <person name="Venkateswaran K."/>
            <person name="Stajich J.E."/>
            <person name="Wang C.C.C."/>
        </authorList>
    </citation>
    <scope>NUCLEOTIDE SEQUENCE [LARGE SCALE GENOMIC DNA]</scope>
    <source>
        <strain evidence="1 2">IMV 1140</strain>
    </source>
</reference>
<dbReference type="Proteomes" id="UP001177260">
    <property type="component" value="Unassembled WGS sequence"/>
</dbReference>
<dbReference type="EMBL" id="JAOPJF010000045">
    <property type="protein sequence ID" value="KAK1142988.1"/>
    <property type="molecule type" value="Genomic_DNA"/>
</dbReference>
<organism evidence="1 2">
    <name type="scientific">Aspergillus melleus</name>
    <dbReference type="NCBI Taxonomy" id="138277"/>
    <lineage>
        <taxon>Eukaryota</taxon>
        <taxon>Fungi</taxon>
        <taxon>Dikarya</taxon>
        <taxon>Ascomycota</taxon>
        <taxon>Pezizomycotina</taxon>
        <taxon>Eurotiomycetes</taxon>
        <taxon>Eurotiomycetidae</taxon>
        <taxon>Eurotiales</taxon>
        <taxon>Aspergillaceae</taxon>
        <taxon>Aspergillus</taxon>
        <taxon>Aspergillus subgen. Circumdati</taxon>
    </lineage>
</organism>
<proteinExistence type="predicted"/>
<evidence type="ECO:0000313" key="2">
    <source>
        <dbReference type="Proteomes" id="UP001177260"/>
    </source>
</evidence>
<protein>
    <submittedName>
        <fullName evidence="1">Uncharacterized protein</fullName>
    </submittedName>
</protein>